<evidence type="ECO:0000256" key="1">
    <source>
        <dbReference type="SAM" id="MobiDB-lite"/>
    </source>
</evidence>
<organism evidence="2 3">
    <name type="scientific">Viridibacterium curvum</name>
    <dbReference type="NCBI Taxonomy" id="1101404"/>
    <lineage>
        <taxon>Bacteria</taxon>
        <taxon>Pseudomonadati</taxon>
        <taxon>Pseudomonadota</taxon>
        <taxon>Betaproteobacteria</taxon>
        <taxon>Rhodocyclales</taxon>
        <taxon>Rhodocyclaceae</taxon>
        <taxon>Viridibacterium</taxon>
    </lineage>
</organism>
<sequence length="731" mass="78332">MNQPTPPAFDDEDNNTSANPHFDSLLAARISRRNFMGGAVGTGAMAVFGSLSLPAMAAADHKAGVSKLGFKAIGKSLADKVVVADGYTYTIIYALGDPLNASTPAYKNDGTDTDYENRAGDHHDGMEWFGLSGDGKPSWTATERGLLGMNHEATTDSKLSSFFLHADGGKMSLPRPASEVDKELAIHGVSVVEVRKARGSKWAYVPASPFNFRLTTQTELEIAGPARGDAQLVTKYSPDALRARGTLNNCGTGRTPWGTLLTGEENWNGYFARAKGDDAARGNDKSVFALKRYGRAEGSASRHGWESAGNEDKYVRWSNNKTGTSADGSDDYRNEMNTFGYVVEIDPYDRTKKAKKRTALGRFAHESAAFGKVAAGQPLTVYMGDDARNEYIYKFVSNANWNPADANAADRLAVGAKYLDDGKLFVARFNADGTGEWLELNTSNPALAGYSAYRFANQADICINTRIAGDAAGATKMDRPEWCAVHPVTGEVYYTLTNNNNRSVNPSGTSQLAPDSANPRAYTDVKDTATLQSGNPNGHILRIRDDGNNRLSWDVYLFGAEAGAPRSINLSGLTPDQDFSSPDGIAFSQATGICWIQTDDSAYTDVSNCMLLAATPGKVGDGEKKTLSYKKADGSTLSVDTFVGAQATDKTLKRFLVGPVDCEITGLCETPDGKALFINIQHPGETTSPANIADPAKYTSQWPANAGYGPGKRPRSATIVITKKDGGRIGS</sequence>
<proteinExistence type="predicted"/>
<protein>
    <submittedName>
        <fullName evidence="2">PhoX family phosphatase</fullName>
    </submittedName>
</protein>
<dbReference type="Proteomes" id="UP001500547">
    <property type="component" value="Unassembled WGS sequence"/>
</dbReference>
<dbReference type="SUPFAM" id="SSF63829">
    <property type="entry name" value="Calcium-dependent phosphotriesterase"/>
    <property type="match status" value="1"/>
</dbReference>
<dbReference type="PROSITE" id="PS51318">
    <property type="entry name" value="TAT"/>
    <property type="match status" value="1"/>
</dbReference>
<dbReference type="PANTHER" id="PTHR35399">
    <property type="entry name" value="SLR8030 PROTEIN"/>
    <property type="match status" value="1"/>
</dbReference>
<dbReference type="PANTHER" id="PTHR35399:SF2">
    <property type="entry name" value="DUF839 DOMAIN-CONTAINING PROTEIN"/>
    <property type="match status" value="1"/>
</dbReference>
<reference evidence="3" key="1">
    <citation type="journal article" date="2019" name="Int. J. Syst. Evol. Microbiol.">
        <title>The Global Catalogue of Microorganisms (GCM) 10K type strain sequencing project: providing services to taxonomists for standard genome sequencing and annotation.</title>
        <authorList>
            <consortium name="The Broad Institute Genomics Platform"/>
            <consortium name="The Broad Institute Genome Sequencing Center for Infectious Disease"/>
            <person name="Wu L."/>
            <person name="Ma J."/>
        </authorList>
    </citation>
    <scope>NUCLEOTIDE SEQUENCE [LARGE SCALE GENOMIC DNA]</scope>
    <source>
        <strain evidence="3">JCM 18715</strain>
    </source>
</reference>
<feature type="region of interest" description="Disordered" evidence="1">
    <location>
        <begin position="1"/>
        <end position="20"/>
    </location>
</feature>
<comment type="caution">
    <text evidence="2">The sequence shown here is derived from an EMBL/GenBank/DDBJ whole genome shotgun (WGS) entry which is preliminary data.</text>
</comment>
<evidence type="ECO:0000313" key="3">
    <source>
        <dbReference type="Proteomes" id="UP001500547"/>
    </source>
</evidence>
<name>A0ABP9R4Y8_9RHOO</name>
<keyword evidence="3" id="KW-1185">Reference proteome</keyword>
<dbReference type="Pfam" id="PF05787">
    <property type="entry name" value="PhoX"/>
    <property type="match status" value="1"/>
</dbReference>
<dbReference type="RefSeq" id="WP_345534529.1">
    <property type="nucleotide sequence ID" value="NZ_BAABLD010000017.1"/>
</dbReference>
<accession>A0ABP9R4Y8</accession>
<dbReference type="EMBL" id="BAABLD010000017">
    <property type="protein sequence ID" value="GAA5171549.1"/>
    <property type="molecule type" value="Genomic_DNA"/>
</dbReference>
<gene>
    <name evidence="2" type="ORF">GCM10025770_36290</name>
</gene>
<dbReference type="InterPro" id="IPR006311">
    <property type="entry name" value="TAT_signal"/>
</dbReference>
<dbReference type="InterPro" id="IPR008557">
    <property type="entry name" value="PhoX"/>
</dbReference>
<evidence type="ECO:0000313" key="2">
    <source>
        <dbReference type="EMBL" id="GAA5171549.1"/>
    </source>
</evidence>